<dbReference type="EMBL" id="CP034210">
    <property type="protein sequence ID" value="QBZ65821.1"/>
    <property type="molecule type" value="Genomic_DNA"/>
</dbReference>
<dbReference type="AlphaFoldDB" id="A0A4P7NTM2"/>
<feature type="region of interest" description="Disordered" evidence="2">
    <location>
        <begin position="554"/>
        <end position="595"/>
    </location>
</feature>
<feature type="compositionally biased region" description="Polar residues" evidence="2">
    <location>
        <begin position="574"/>
        <end position="595"/>
    </location>
</feature>
<feature type="compositionally biased region" description="Gly residues" evidence="2">
    <location>
        <begin position="496"/>
        <end position="512"/>
    </location>
</feature>
<feature type="region of interest" description="Disordered" evidence="2">
    <location>
        <begin position="492"/>
        <end position="527"/>
    </location>
</feature>
<sequence>MNSQPTTRATSINQQSTQHQFDSMAWNSAAMPIQGFTVFQTAPGAVLSFVPAMGTAELDQLIDAYVLQAATIQEKRAIVSMEFFTHNAMTNQTHLFFPVNNPFNYVAAVTGSPASSLGDSGYGSSFNVSPVTQESLTPVSSAPATPVTALQPTMSTQRKSRVSKPKAKTTKKSASAASRAFAHDFTGMPGMQILTKDGVDVTNSARGGKTKEDREHAHLIRLLKSCPTCKKKKIRCDPSHKRDLPSKPAVAEAQSAVKSRTVAAPSPASSQASIDAAQATNALKIAQPAGEFMDSLDFDFGLDVTDIDNFLNLGAEATPNMDFSFTMDEQALFTPATPTTMSPVLRSYASFSPAQSLMIANDVTAGGDQAAQLPYLQSEGHADNYVDFTLFSPAASPLGEEPREMRSAHPSPIEEDSQRSDSPRQRGSGLSERTRSASGVVGRERSPLSPVLPQNVLPFVNFLAVGPETGHNLVDSAADSVRVDLADGGVRHGVTDHGGSGLGDTDHGGSGYSGEVSGGARAIPQGLGLPLDRIKPQQGGASRGGVRTGVTVAGEKQSQPVHSTKPQHVAWTATDGTRPSNTIAPADQSQSPLSTQLQRVAGALAGGALSTNATAGEDHTSSAQQSAQLQRVAFASTDGAHLAGTGKEQSRSPLSTQRQRVARTSAVLQLQQQLEQQQTTQPHDQQSWSISSGSIISGSSLNIRPAASNTNTPTVEVKSTAPEQQVLNTSTMKQISRTSNVAALTEAATQTRIGGQSWTQSAPLSSRNTHNVDTDPQDRPDISIRAPVADDAQVVYSLGVAGTERHRRREDSTQQIEAVARGVQQRVSTTAASTASAKPSLVGMPQSPDRRPAPCPPPHVLVTSQSAVVGSSGLDKIEGSVATRSQISSAMEPVVNRTETDGSAAARKRSSSVEKPVVKTTKTTTISSPTNVPMTLGKLRTAAVSPQDAVSSLLLAVGAVLMFAAALQHLHDTTFTMSKIALSISPLVLRHMMPALPSPSSASSLLSSIRKEASTRVQRPAALCVLG</sequence>
<feature type="compositionally biased region" description="Basic and acidic residues" evidence="2">
    <location>
        <begin position="770"/>
        <end position="780"/>
    </location>
</feature>
<evidence type="ECO:0000256" key="1">
    <source>
        <dbReference type="ARBA" id="ARBA00023242"/>
    </source>
</evidence>
<dbReference type="InterPro" id="IPR001138">
    <property type="entry name" value="Zn2Cys6_DnaBD"/>
</dbReference>
<feature type="compositionally biased region" description="Low complexity" evidence="2">
    <location>
        <begin position="828"/>
        <end position="837"/>
    </location>
</feature>
<feature type="region of interest" description="Disordered" evidence="2">
    <location>
        <begin position="803"/>
        <end position="856"/>
    </location>
</feature>
<dbReference type="CDD" id="cd00067">
    <property type="entry name" value="GAL4"/>
    <property type="match status" value="1"/>
</dbReference>
<feature type="region of interest" description="Disordered" evidence="2">
    <location>
        <begin position="701"/>
        <end position="720"/>
    </location>
</feature>
<evidence type="ECO:0000313" key="4">
    <source>
        <dbReference type="Proteomes" id="UP000294847"/>
    </source>
</evidence>
<keyword evidence="1" id="KW-0539">Nucleus</keyword>
<feature type="region of interest" description="Disordered" evidence="2">
    <location>
        <begin position="642"/>
        <end position="661"/>
    </location>
</feature>
<feature type="region of interest" description="Disordered" evidence="2">
    <location>
        <begin position="396"/>
        <end position="450"/>
    </location>
</feature>
<reference evidence="3 4" key="1">
    <citation type="journal article" date="2019" name="Mol. Biol. Evol.">
        <title>Blast fungal genomes show frequent chromosomal changes, gene gains and losses, and effector gene turnover.</title>
        <authorList>
            <person name="Gomez Luciano L.B."/>
            <person name="Jason Tsai I."/>
            <person name="Chuma I."/>
            <person name="Tosa Y."/>
            <person name="Chen Y.H."/>
            <person name="Li J.Y."/>
            <person name="Li M.Y."/>
            <person name="Jade Lu M.Y."/>
            <person name="Nakayashiki H."/>
            <person name="Li W.H."/>
        </authorList>
    </citation>
    <scope>NUCLEOTIDE SEQUENCE [LARGE SCALE GENOMIC DNA]</scope>
    <source>
        <strain evidence="3">MZ5-1-6</strain>
    </source>
</reference>
<dbReference type="Proteomes" id="UP000294847">
    <property type="component" value="Chromosome 7"/>
</dbReference>
<evidence type="ECO:0000313" key="3">
    <source>
        <dbReference type="EMBL" id="QBZ65821.1"/>
    </source>
</evidence>
<feature type="region of interest" description="Disordered" evidence="2">
    <location>
        <begin position="136"/>
        <end position="178"/>
    </location>
</feature>
<feature type="compositionally biased region" description="Polar residues" evidence="2">
    <location>
        <begin position="556"/>
        <end position="566"/>
    </location>
</feature>
<protein>
    <submittedName>
        <fullName evidence="3">Uncharacterized protein</fullName>
    </submittedName>
</protein>
<organism evidence="3 4">
    <name type="scientific">Pyricularia oryzae</name>
    <name type="common">Rice blast fungus</name>
    <name type="synonym">Magnaporthe oryzae</name>
    <dbReference type="NCBI Taxonomy" id="318829"/>
    <lineage>
        <taxon>Eukaryota</taxon>
        <taxon>Fungi</taxon>
        <taxon>Dikarya</taxon>
        <taxon>Ascomycota</taxon>
        <taxon>Pezizomycotina</taxon>
        <taxon>Sordariomycetes</taxon>
        <taxon>Sordariomycetidae</taxon>
        <taxon>Magnaporthales</taxon>
        <taxon>Pyriculariaceae</taxon>
        <taxon>Pyricularia</taxon>
    </lineage>
</organism>
<feature type="region of interest" description="Disordered" evidence="2">
    <location>
        <begin position="674"/>
        <end position="693"/>
    </location>
</feature>
<feature type="region of interest" description="Disordered" evidence="2">
    <location>
        <begin position="752"/>
        <end position="780"/>
    </location>
</feature>
<feature type="compositionally biased region" description="Basic residues" evidence="2">
    <location>
        <begin position="158"/>
        <end position="171"/>
    </location>
</feature>
<proteinExistence type="predicted"/>
<dbReference type="GO" id="GO:0000981">
    <property type="term" value="F:DNA-binding transcription factor activity, RNA polymerase II-specific"/>
    <property type="evidence" value="ECO:0007669"/>
    <property type="project" value="InterPro"/>
</dbReference>
<name>A0A4P7NTM2_PYROR</name>
<gene>
    <name evidence="3" type="ORF">PoMZ_12787</name>
</gene>
<evidence type="ECO:0000256" key="2">
    <source>
        <dbReference type="SAM" id="MobiDB-lite"/>
    </source>
</evidence>
<dbReference type="GO" id="GO:0008270">
    <property type="term" value="F:zinc ion binding"/>
    <property type="evidence" value="ECO:0007669"/>
    <property type="project" value="InterPro"/>
</dbReference>
<feature type="compositionally biased region" description="Polar residues" evidence="2">
    <location>
        <begin position="752"/>
        <end position="769"/>
    </location>
</feature>
<feature type="compositionally biased region" description="Polar residues" evidence="2">
    <location>
        <begin position="136"/>
        <end position="157"/>
    </location>
</feature>
<accession>A0A4P7NTM2</accession>
<feature type="region of interest" description="Disordered" evidence="2">
    <location>
        <begin position="893"/>
        <end position="926"/>
    </location>
</feature>
<feature type="compositionally biased region" description="Low complexity" evidence="2">
    <location>
        <begin position="913"/>
        <end position="926"/>
    </location>
</feature>